<dbReference type="Bgee" id="ENSAMXG00000025093">
    <property type="expression patterns" value="Expressed in head kidney"/>
</dbReference>
<reference evidence="2" key="2">
    <citation type="journal article" date="2014" name="Nat. Commun.">
        <title>The cavefish genome reveals candidate genes for eye loss.</title>
        <authorList>
            <person name="McGaugh S.E."/>
            <person name="Gross J.B."/>
            <person name="Aken B."/>
            <person name="Blin M."/>
            <person name="Borowsky R."/>
            <person name="Chalopin D."/>
            <person name="Hinaux H."/>
            <person name="Jeffery W.R."/>
            <person name="Keene A."/>
            <person name="Ma L."/>
            <person name="Minx P."/>
            <person name="Murphy D."/>
            <person name="O'Quin K.E."/>
            <person name="Retaux S."/>
            <person name="Rohner N."/>
            <person name="Searle S.M."/>
            <person name="Stahl B.A."/>
            <person name="Tabin C."/>
            <person name="Volff J.N."/>
            <person name="Yoshizawa M."/>
            <person name="Warren W.C."/>
        </authorList>
    </citation>
    <scope>NUCLEOTIDE SEQUENCE [LARGE SCALE GENOMIC DNA]</scope>
    <source>
        <strain evidence="2">female</strain>
    </source>
</reference>
<sequence>MDKIKFTPSALTSSRGALHMLQVIMSVVTFIVSAIRSQPSHTYWIYCMVIWGLCPPADPLHHHHRDSAHPQAHPLHVHGLGRLHHRHGHDVVADHLRLRRGLRELLRPHQEPVGSGGDHPGLHHLRPVLHRDIPGQAGLQPVCHLRGSSAGVPEGPGGLRQLHHLRLSDRLQGEAGAVRLHRGLRHPVPHHPRHHRHQHLHQAEELPPLQHRPAGPDLPHRLGAALRPRRRPLARLQLPGQPPSQTLPREQLHLEHPVHRHLLHLPEPALLHPRPRLHLPRTL</sequence>
<evidence type="ECO:0000313" key="2">
    <source>
        <dbReference type="Proteomes" id="UP000018467"/>
    </source>
</evidence>
<accession>W5LSA1</accession>
<dbReference type="Proteomes" id="UP000018467">
    <property type="component" value="Unassembled WGS sequence"/>
</dbReference>
<dbReference type="HOGENOM" id="CLU_068368_0_0_1"/>
<keyword evidence="2" id="KW-1185">Reference proteome</keyword>
<dbReference type="AlphaFoldDB" id="W5LSA1"/>
<dbReference type="Ensembl" id="ENSAMXT00000025819.2">
    <property type="protein sequence ID" value="ENSAMXP00000025799.2"/>
    <property type="gene ID" value="ENSAMXG00000025093.2"/>
</dbReference>
<dbReference type="InParanoid" id="W5LSA1"/>
<reference evidence="1" key="3">
    <citation type="submission" date="2025-08" db="UniProtKB">
        <authorList>
            <consortium name="Ensembl"/>
        </authorList>
    </citation>
    <scope>IDENTIFICATION</scope>
</reference>
<organism evidence="1 2">
    <name type="scientific">Astyanax mexicanus</name>
    <name type="common">Blind cave fish</name>
    <name type="synonym">Astyanax fasciatus mexicanus</name>
    <dbReference type="NCBI Taxonomy" id="7994"/>
    <lineage>
        <taxon>Eukaryota</taxon>
        <taxon>Metazoa</taxon>
        <taxon>Chordata</taxon>
        <taxon>Craniata</taxon>
        <taxon>Vertebrata</taxon>
        <taxon>Euteleostomi</taxon>
        <taxon>Actinopterygii</taxon>
        <taxon>Neopterygii</taxon>
        <taxon>Teleostei</taxon>
        <taxon>Ostariophysi</taxon>
        <taxon>Characiformes</taxon>
        <taxon>Characoidei</taxon>
        <taxon>Acestrorhamphidae</taxon>
        <taxon>Acestrorhamphinae</taxon>
        <taxon>Astyanax</taxon>
    </lineage>
</organism>
<name>W5LSA1_ASTMX</name>
<evidence type="ECO:0000313" key="1">
    <source>
        <dbReference type="Ensembl" id="ENSAMXP00000025799.2"/>
    </source>
</evidence>
<dbReference type="GeneTree" id="ENSGT00950000182933"/>
<reference evidence="2" key="1">
    <citation type="submission" date="2013-03" db="EMBL/GenBank/DDBJ databases">
        <authorList>
            <person name="Jeffery W."/>
            <person name="Warren W."/>
            <person name="Wilson R.K."/>
        </authorList>
    </citation>
    <scope>NUCLEOTIDE SEQUENCE</scope>
    <source>
        <strain evidence="2">female</strain>
    </source>
</reference>
<protein>
    <submittedName>
        <fullName evidence="1">Uncharacterized protein</fullName>
    </submittedName>
</protein>
<reference evidence="1" key="4">
    <citation type="submission" date="2025-09" db="UniProtKB">
        <authorList>
            <consortium name="Ensembl"/>
        </authorList>
    </citation>
    <scope>IDENTIFICATION</scope>
</reference>
<proteinExistence type="predicted"/>
<dbReference type="eggNOG" id="KOG4788">
    <property type="taxonomic scope" value="Eukaryota"/>
</dbReference>